<evidence type="ECO:0000256" key="1">
    <source>
        <dbReference type="SAM" id="SignalP"/>
    </source>
</evidence>
<proteinExistence type="predicted"/>
<dbReference type="Gene3D" id="2.60.40.2340">
    <property type="match status" value="2"/>
</dbReference>
<organism evidence="2 3">
    <name type="scientific">Maribacter aurantiacus</name>
    <dbReference type="NCBI Taxonomy" id="1882343"/>
    <lineage>
        <taxon>Bacteria</taxon>
        <taxon>Pseudomonadati</taxon>
        <taxon>Bacteroidota</taxon>
        <taxon>Flavobacteriia</taxon>
        <taxon>Flavobacteriales</taxon>
        <taxon>Flavobacteriaceae</taxon>
        <taxon>Maribacter</taxon>
    </lineage>
</organism>
<gene>
    <name evidence="2" type="ORF">FEK29_05400</name>
</gene>
<dbReference type="AlphaFoldDB" id="A0A5R8M7K2"/>
<sequence>MKLIRSIILMLLIALSCSKNDNSSLPEESNEAVAVKLQFPLNNSECTTGVDQGADRILVGFQWAIAENDLYELVVENLSTNQISRTNTSNNSAEVQLEKNTPYQWYVVSSVSTSNSKIESERWKFYVAGQGISNYAPFPADLISPEEGANYSEDVQQLILEWQSSDIDDESISYDVFVGSENPPVEMVASDLVEPTFEFSTQLIGQKYWQIVTRDASGNSSYSKVGAFGIGDETGFISFEIQENGTTYSAVFEPESKEIRIQLGNFQYEKLAPQIVMKEGYSVNPASGEMFNFHDDLFYIVTDPKGNETRYDVIIESGQHEVESFKVQQGNEIYHGIINSETATITIEMGNFDYTNVTPIIELSNRATVEVSEVAPMDLTTPATFTVVSEIGTSKEFTVRAPIGMSRLISYFRNPGFEFSDAGWEDIGYKVFAGSTQYIYATNVQDRGQVTIELVNSSGNTFPLNNFRSSYFHQHSLETSSSTNSFNTVIPTDLPAGIYTLMIIEGSRIKTYPQQMEVINDDRVIRINSINKTDFVRGDTLVMTGVNLRKEFMVKTDGEFHTFNEYVYDLELNQDSTELRLPISNNTYNRLKSWGGTNEKPLAIQRSIEGYDYKLNSNVIYFNVN</sequence>
<comment type="caution">
    <text evidence="2">The sequence shown here is derived from an EMBL/GenBank/DDBJ whole genome shotgun (WGS) entry which is preliminary data.</text>
</comment>
<dbReference type="EMBL" id="VBUK01000002">
    <property type="protein sequence ID" value="TLF45558.1"/>
    <property type="molecule type" value="Genomic_DNA"/>
</dbReference>
<feature type="chain" id="PRO_5024449362" evidence="1">
    <location>
        <begin position="22"/>
        <end position="625"/>
    </location>
</feature>
<dbReference type="Proteomes" id="UP000308382">
    <property type="component" value="Unassembled WGS sequence"/>
</dbReference>
<reference evidence="2 3" key="1">
    <citation type="journal article" date="2017" name="Int. J. Syst. Evol. Microbiol.">
        <title>Maripseudobacter aurantiacus gen. nov., sp. nov., a novel member of the family Flavobacteriaceae isolated from a sedimentation basin.</title>
        <authorList>
            <person name="Chen C."/>
            <person name="Su Y."/>
            <person name="Tao T."/>
            <person name="Fu G."/>
            <person name="Zhang C."/>
            <person name="Sun C."/>
            <person name="Zhang X."/>
            <person name="Wu M."/>
        </authorList>
    </citation>
    <scope>NUCLEOTIDE SEQUENCE [LARGE SCALE GENOMIC DNA]</scope>
    <source>
        <strain evidence="3">CDA4</strain>
    </source>
</reference>
<keyword evidence="3" id="KW-1185">Reference proteome</keyword>
<feature type="signal peptide" evidence="1">
    <location>
        <begin position="1"/>
        <end position="21"/>
    </location>
</feature>
<dbReference type="OrthoDB" id="789771at2"/>
<evidence type="ECO:0000313" key="2">
    <source>
        <dbReference type="EMBL" id="TLF45558.1"/>
    </source>
</evidence>
<keyword evidence="1" id="KW-0732">Signal</keyword>
<dbReference type="RefSeq" id="WP_138257406.1">
    <property type="nucleotide sequence ID" value="NZ_VBUK01000002.1"/>
</dbReference>
<evidence type="ECO:0000313" key="3">
    <source>
        <dbReference type="Proteomes" id="UP000308382"/>
    </source>
</evidence>
<name>A0A5R8M7K2_9FLAO</name>
<accession>A0A5R8M7K2</accession>
<dbReference type="PROSITE" id="PS51257">
    <property type="entry name" value="PROKAR_LIPOPROTEIN"/>
    <property type="match status" value="1"/>
</dbReference>
<protein>
    <submittedName>
        <fullName evidence="2">Uncharacterized protein</fullName>
    </submittedName>
</protein>